<dbReference type="GO" id="GO:0015035">
    <property type="term" value="F:protein-disulfide reductase activity"/>
    <property type="evidence" value="ECO:0007669"/>
    <property type="project" value="TreeGrafter"/>
</dbReference>
<dbReference type="KEGG" id="mes:Meso_3005"/>
<keyword evidence="3 7" id="KW-0813">Transport</keyword>
<evidence type="ECO:0000259" key="8">
    <source>
        <dbReference type="Pfam" id="PF00462"/>
    </source>
</evidence>
<feature type="domain" description="Glutaredoxin" evidence="8">
    <location>
        <begin position="4"/>
        <end position="64"/>
    </location>
</feature>
<dbReference type="STRING" id="266779.Meso_3005"/>
<dbReference type="OrthoDB" id="9814618at2"/>
<dbReference type="SUPFAM" id="SSF52833">
    <property type="entry name" value="Thioredoxin-like"/>
    <property type="match status" value="1"/>
</dbReference>
<dbReference type="Gene3D" id="3.40.30.10">
    <property type="entry name" value="Glutaredoxin"/>
    <property type="match status" value="1"/>
</dbReference>
<evidence type="ECO:0000256" key="6">
    <source>
        <dbReference type="ARBA" id="ARBA00023284"/>
    </source>
</evidence>
<dbReference type="InterPro" id="IPR011900">
    <property type="entry name" value="GRX_bact"/>
</dbReference>
<proteinExistence type="inferred from homology"/>
<keyword evidence="5" id="KW-1015">Disulfide bond</keyword>
<keyword evidence="7" id="KW-0963">Cytoplasm</keyword>
<evidence type="ECO:0000256" key="7">
    <source>
        <dbReference type="RuleBase" id="RU364065"/>
    </source>
</evidence>
<evidence type="ECO:0000313" key="9">
    <source>
        <dbReference type="EMBL" id="ABG64377.1"/>
    </source>
</evidence>
<organism evidence="9">
    <name type="scientific">Chelativorans sp. (strain BNC1)</name>
    <dbReference type="NCBI Taxonomy" id="266779"/>
    <lineage>
        <taxon>Bacteria</taxon>
        <taxon>Pseudomonadati</taxon>
        <taxon>Pseudomonadota</taxon>
        <taxon>Alphaproteobacteria</taxon>
        <taxon>Hyphomicrobiales</taxon>
        <taxon>Phyllobacteriaceae</taxon>
        <taxon>Chelativorans</taxon>
    </lineage>
</organism>
<protein>
    <recommendedName>
        <fullName evidence="7">Glutaredoxin</fullName>
    </recommendedName>
</protein>
<sequence length="93" mass="10332">MADVTIYTRMGCGYCVAAKRLLERKGIAYTEQDASFSPELRKEMIGRANGRSTFPQIFIGNIHVGGSDDLHALEREGRLDALLEERDIVGSSR</sequence>
<dbReference type="GO" id="GO:0015038">
    <property type="term" value="F:glutathione disulfide oxidoreductase activity"/>
    <property type="evidence" value="ECO:0007669"/>
    <property type="project" value="UniProtKB-UniRule"/>
</dbReference>
<dbReference type="eggNOG" id="COG0695">
    <property type="taxonomic scope" value="Bacteria"/>
</dbReference>
<evidence type="ECO:0000256" key="1">
    <source>
        <dbReference type="ARBA" id="ARBA00002549"/>
    </source>
</evidence>
<evidence type="ECO:0000256" key="4">
    <source>
        <dbReference type="ARBA" id="ARBA00022982"/>
    </source>
</evidence>
<comment type="function">
    <text evidence="1 7">Has a glutathione-disulfide oxidoreductase activity in the presence of NADPH and glutathione reductase. Reduces low molecular weight disulfides and proteins.</text>
</comment>
<dbReference type="NCBIfam" id="TIGR02181">
    <property type="entry name" value="GRX_bact"/>
    <property type="match status" value="1"/>
</dbReference>
<accession>Q11DZ8</accession>
<dbReference type="AlphaFoldDB" id="Q11DZ8"/>
<dbReference type="CDD" id="cd03418">
    <property type="entry name" value="GRX_GRXb_1_3_like"/>
    <property type="match status" value="1"/>
</dbReference>
<evidence type="ECO:0000256" key="2">
    <source>
        <dbReference type="ARBA" id="ARBA00007787"/>
    </source>
</evidence>
<evidence type="ECO:0000256" key="3">
    <source>
        <dbReference type="ARBA" id="ARBA00022448"/>
    </source>
</evidence>
<dbReference type="InterPro" id="IPR014025">
    <property type="entry name" value="Glutaredoxin_subgr"/>
</dbReference>
<dbReference type="GO" id="GO:0045454">
    <property type="term" value="P:cell redox homeostasis"/>
    <property type="evidence" value="ECO:0007669"/>
    <property type="project" value="InterPro"/>
</dbReference>
<dbReference type="InterPro" id="IPR036249">
    <property type="entry name" value="Thioredoxin-like_sf"/>
</dbReference>
<dbReference type="Pfam" id="PF00462">
    <property type="entry name" value="Glutaredoxin"/>
    <property type="match status" value="1"/>
</dbReference>
<gene>
    <name evidence="9" type="ordered locus">Meso_3005</name>
</gene>
<dbReference type="PRINTS" id="PR00160">
    <property type="entry name" value="GLUTAREDOXIN"/>
</dbReference>
<dbReference type="HOGENOM" id="CLU_026126_7_3_5"/>
<name>Q11DZ8_CHESB</name>
<dbReference type="PROSITE" id="PS51354">
    <property type="entry name" value="GLUTAREDOXIN_2"/>
    <property type="match status" value="1"/>
</dbReference>
<dbReference type="InterPro" id="IPR002109">
    <property type="entry name" value="Glutaredoxin"/>
</dbReference>
<evidence type="ECO:0000256" key="5">
    <source>
        <dbReference type="ARBA" id="ARBA00023157"/>
    </source>
</evidence>
<dbReference type="PANTHER" id="PTHR46679:SF1">
    <property type="entry name" value="GLUTAREDOXIN-2, MITOCHONDRIAL"/>
    <property type="match status" value="1"/>
</dbReference>
<dbReference type="EMBL" id="CP000390">
    <property type="protein sequence ID" value="ABG64377.1"/>
    <property type="molecule type" value="Genomic_DNA"/>
</dbReference>
<reference evidence="9" key="1">
    <citation type="submission" date="2006-06" db="EMBL/GenBank/DDBJ databases">
        <title>Complete sequence of chromosome of Chelativorans sp. BNC1.</title>
        <authorList>
            <consortium name="US DOE Joint Genome Institute"/>
            <person name="Copeland A."/>
            <person name="Lucas S."/>
            <person name="Lapidus A."/>
            <person name="Barry K."/>
            <person name="Detter J.C."/>
            <person name="Glavina del Rio T."/>
            <person name="Hammon N."/>
            <person name="Israni S."/>
            <person name="Dalin E."/>
            <person name="Tice H."/>
            <person name="Pitluck S."/>
            <person name="Chertkov O."/>
            <person name="Brettin T."/>
            <person name="Bruce D."/>
            <person name="Han C."/>
            <person name="Tapia R."/>
            <person name="Gilna P."/>
            <person name="Schmutz J."/>
            <person name="Larimer F."/>
            <person name="Land M."/>
            <person name="Hauser L."/>
            <person name="Kyrpides N."/>
            <person name="Mikhailova N."/>
            <person name="Richardson P."/>
        </authorList>
    </citation>
    <scope>NUCLEOTIDE SEQUENCE</scope>
    <source>
        <strain evidence="9">BNC1</strain>
    </source>
</reference>
<comment type="similarity">
    <text evidence="2 7">Belongs to the glutaredoxin family.</text>
</comment>
<keyword evidence="6 7" id="KW-0676">Redox-active center</keyword>
<dbReference type="PANTHER" id="PTHR46679">
    <property type="match status" value="1"/>
</dbReference>
<keyword evidence="4 7" id="KW-0249">Electron transport</keyword>